<dbReference type="OMA" id="PKNTRRT"/>
<feature type="domain" description="DUF7733" evidence="3">
    <location>
        <begin position="49"/>
        <end position="241"/>
    </location>
</feature>
<keyword evidence="2" id="KW-1133">Transmembrane helix</keyword>
<sequence length="245" mass="27921">MTKTETEKERAEAPFQHKMSGGVDSSASKDITAENPFPPKNQRPSFFLSFWQFYCLSIAITISAIGLVSFKDMAFVIFSFFYTFILSKVAFPLTVSTPRTPVFKQDNKWLKSYIQVAAIIGLLLPTGYIFEGILEGDEEGAKFAAPHLFLLCFQVFMEGFAFSSKFSLGVSAFVPISYNTRRIFTLVDWVRDEFGREGIVGSMWRLQAGQWLAVVNLVLWCFNLFCFLLPVYLPLAFEQYYKPKV</sequence>
<evidence type="ECO:0000313" key="4">
    <source>
        <dbReference type="EMBL" id="ERM95000.1"/>
    </source>
</evidence>
<dbReference type="EMBL" id="KI397501">
    <property type="protein sequence ID" value="ERM95000.1"/>
    <property type="molecule type" value="Genomic_DNA"/>
</dbReference>
<dbReference type="Proteomes" id="UP000017836">
    <property type="component" value="Unassembled WGS sequence"/>
</dbReference>
<feature type="region of interest" description="Disordered" evidence="1">
    <location>
        <begin position="1"/>
        <end position="27"/>
    </location>
</feature>
<dbReference type="AlphaFoldDB" id="W1NIJ9"/>
<evidence type="ECO:0000259" key="3">
    <source>
        <dbReference type="Pfam" id="PF24867"/>
    </source>
</evidence>
<feature type="transmembrane region" description="Helical" evidence="2">
    <location>
        <begin position="46"/>
        <end position="67"/>
    </location>
</feature>
<proteinExistence type="predicted"/>
<dbReference type="eggNOG" id="ENOG502QU47">
    <property type="taxonomic scope" value="Eukaryota"/>
</dbReference>
<reference evidence="5" key="1">
    <citation type="journal article" date="2013" name="Science">
        <title>The Amborella genome and the evolution of flowering plants.</title>
        <authorList>
            <consortium name="Amborella Genome Project"/>
        </authorList>
    </citation>
    <scope>NUCLEOTIDE SEQUENCE [LARGE SCALE GENOMIC DNA]</scope>
</reference>
<feature type="transmembrane region" description="Helical" evidence="2">
    <location>
        <begin position="73"/>
        <end position="91"/>
    </location>
</feature>
<dbReference type="KEGG" id="atr:18422856"/>
<name>W1NIJ9_AMBTC</name>
<dbReference type="Pfam" id="PF24867">
    <property type="entry name" value="DUF7733"/>
    <property type="match status" value="1"/>
</dbReference>
<evidence type="ECO:0000313" key="5">
    <source>
        <dbReference type="Proteomes" id="UP000017836"/>
    </source>
</evidence>
<feature type="transmembrane region" description="Helical" evidence="2">
    <location>
        <begin position="211"/>
        <end position="233"/>
    </location>
</feature>
<feature type="transmembrane region" description="Helical" evidence="2">
    <location>
        <begin position="112"/>
        <end position="131"/>
    </location>
</feature>
<dbReference type="PANTHER" id="PTHR33829:SF1">
    <property type="entry name" value="TRANSMEMBRANE PROTEIN"/>
    <property type="match status" value="1"/>
</dbReference>
<keyword evidence="2" id="KW-0812">Transmembrane</keyword>
<keyword evidence="2" id="KW-0472">Membrane</keyword>
<dbReference type="InterPro" id="IPR056635">
    <property type="entry name" value="DUF7733"/>
</dbReference>
<evidence type="ECO:0000256" key="2">
    <source>
        <dbReference type="SAM" id="Phobius"/>
    </source>
</evidence>
<feature type="compositionally biased region" description="Basic and acidic residues" evidence="1">
    <location>
        <begin position="1"/>
        <end position="12"/>
    </location>
</feature>
<protein>
    <recommendedName>
        <fullName evidence="3">DUF7733 domain-containing protein</fullName>
    </recommendedName>
</protein>
<organism evidence="4 5">
    <name type="scientific">Amborella trichopoda</name>
    <dbReference type="NCBI Taxonomy" id="13333"/>
    <lineage>
        <taxon>Eukaryota</taxon>
        <taxon>Viridiplantae</taxon>
        <taxon>Streptophyta</taxon>
        <taxon>Embryophyta</taxon>
        <taxon>Tracheophyta</taxon>
        <taxon>Spermatophyta</taxon>
        <taxon>Magnoliopsida</taxon>
        <taxon>Amborellales</taxon>
        <taxon>Amborellaceae</taxon>
        <taxon>Amborella</taxon>
    </lineage>
</organism>
<gene>
    <name evidence="4" type="ORF">AMTR_s00009p00233000</name>
</gene>
<dbReference type="PANTHER" id="PTHR33829">
    <property type="entry name" value="OSJNBA0044M19.10 PROTEIN"/>
    <property type="match status" value="1"/>
</dbReference>
<keyword evidence="5" id="KW-1185">Reference proteome</keyword>
<evidence type="ECO:0000256" key="1">
    <source>
        <dbReference type="SAM" id="MobiDB-lite"/>
    </source>
</evidence>
<dbReference type="HOGENOM" id="CLU_067222_0_0_1"/>
<dbReference type="OrthoDB" id="1906194at2759"/>
<accession>W1NIJ9</accession>
<dbReference type="Gramene" id="ERM95000">
    <property type="protein sequence ID" value="ERM95000"/>
    <property type="gene ID" value="AMTR_s00009p00233000"/>
</dbReference>